<protein>
    <submittedName>
        <fullName evidence="2">Formylglycine-generating enzyme family protein</fullName>
    </submittedName>
</protein>
<comment type="caution">
    <text evidence="2">The sequence shown here is derived from an EMBL/GenBank/DDBJ whole genome shotgun (WGS) entry which is preliminary data.</text>
</comment>
<dbReference type="InterPro" id="IPR016187">
    <property type="entry name" value="CTDL_fold"/>
</dbReference>
<dbReference type="InterPro" id="IPR005532">
    <property type="entry name" value="SUMF_dom"/>
</dbReference>
<evidence type="ECO:0000313" key="2">
    <source>
        <dbReference type="EMBL" id="NSX55933.1"/>
    </source>
</evidence>
<dbReference type="RefSeq" id="WP_174139086.1">
    <property type="nucleotide sequence ID" value="NZ_JABUFE010000009.1"/>
</dbReference>
<evidence type="ECO:0000313" key="3">
    <source>
        <dbReference type="Proteomes" id="UP000777935"/>
    </source>
</evidence>
<accession>A0ABX2IZ82</accession>
<organism evidence="2 3">
    <name type="scientific">Parasulfitobacter algicola</name>
    <dbReference type="NCBI Taxonomy" id="2614809"/>
    <lineage>
        <taxon>Bacteria</taxon>
        <taxon>Pseudomonadati</taxon>
        <taxon>Pseudomonadota</taxon>
        <taxon>Alphaproteobacteria</taxon>
        <taxon>Rhodobacterales</taxon>
        <taxon>Roseobacteraceae</taxon>
        <taxon>Parasulfitobacter</taxon>
    </lineage>
</organism>
<dbReference type="PANTHER" id="PTHR23150">
    <property type="entry name" value="SULFATASE MODIFYING FACTOR 1, 2"/>
    <property type="match status" value="1"/>
</dbReference>
<keyword evidence="3" id="KW-1185">Reference proteome</keyword>
<dbReference type="Pfam" id="PF03781">
    <property type="entry name" value="FGE-sulfatase"/>
    <property type="match status" value="1"/>
</dbReference>
<dbReference type="Proteomes" id="UP000777935">
    <property type="component" value="Unassembled WGS sequence"/>
</dbReference>
<dbReference type="SUPFAM" id="SSF56436">
    <property type="entry name" value="C-type lectin-like"/>
    <property type="match status" value="1"/>
</dbReference>
<dbReference type="EMBL" id="JABUFE010000009">
    <property type="protein sequence ID" value="NSX55933.1"/>
    <property type="molecule type" value="Genomic_DNA"/>
</dbReference>
<evidence type="ECO:0000259" key="1">
    <source>
        <dbReference type="Pfam" id="PF03781"/>
    </source>
</evidence>
<sequence>MPHRTHKGFYMRLLALLGLVALSGCQDNKMVNLEELKQRTRSNLVYIAGGTFRPGNYDVKLRLQNGEIEIREMGVIGRKSLPEVTLDSFYIQSHLPTFAEYVTFRHETGLPPLLDETPPEVVASMPFHEAEDYCKWLGDLTGLTMRLPLESEWEYAARSRVLKPPYGTDNGHWEPPRNIWKRDEGVSSFVRPIPGTRPPNPIGLYDLHGVLNQWVSDRGESDPSNTQITKGSPFSETGFFVAIPGRFIKEPTLRRAIEFFPTIAPLFEEGQDFIFDGSATARCVADAVEPPGVSGFGREVLVAPDAVPEIFDVYVPQGYRLD</sequence>
<feature type="domain" description="Sulfatase-modifying factor enzyme-like" evidence="1">
    <location>
        <begin position="122"/>
        <end position="220"/>
    </location>
</feature>
<gene>
    <name evidence="2" type="ORF">HRQ87_14090</name>
</gene>
<dbReference type="PROSITE" id="PS51257">
    <property type="entry name" value="PROKAR_LIPOPROTEIN"/>
    <property type="match status" value="1"/>
</dbReference>
<reference evidence="2 3" key="1">
    <citation type="submission" date="2020-06" db="EMBL/GenBank/DDBJ databases">
        <title>Sulfitobacter algicola sp. nov., isolated from green algae.</title>
        <authorList>
            <person name="Wang C."/>
        </authorList>
    </citation>
    <scope>NUCLEOTIDE SEQUENCE [LARGE SCALE GENOMIC DNA]</scope>
    <source>
        <strain evidence="2 3">1151</strain>
    </source>
</reference>
<dbReference type="InterPro" id="IPR051043">
    <property type="entry name" value="Sulfatase_Mod_Factor_Kinase"/>
</dbReference>
<dbReference type="PANTHER" id="PTHR23150:SF19">
    <property type="entry name" value="FORMYLGLYCINE-GENERATING ENZYME"/>
    <property type="match status" value="1"/>
</dbReference>
<dbReference type="InterPro" id="IPR042095">
    <property type="entry name" value="SUMF_sf"/>
</dbReference>
<name>A0ABX2IZ82_9RHOB</name>
<dbReference type="Gene3D" id="3.90.1580.10">
    <property type="entry name" value="paralog of FGE (formylglycine-generating enzyme)"/>
    <property type="match status" value="1"/>
</dbReference>
<proteinExistence type="predicted"/>